<evidence type="ECO:0000256" key="14">
    <source>
        <dbReference type="ARBA" id="ARBA00023004"/>
    </source>
</evidence>
<accession>A0A9D7K6W9</accession>
<evidence type="ECO:0000256" key="5">
    <source>
        <dbReference type="ARBA" id="ARBA00022448"/>
    </source>
</evidence>
<dbReference type="GO" id="GO:0017004">
    <property type="term" value="P:cytochrome complex assembly"/>
    <property type="evidence" value="ECO:0007669"/>
    <property type="project" value="TreeGrafter"/>
</dbReference>
<evidence type="ECO:0000256" key="9">
    <source>
        <dbReference type="ARBA" id="ARBA00022617"/>
    </source>
</evidence>
<dbReference type="InterPro" id="IPR014312">
    <property type="entry name" value="Succ_DH_anchor"/>
</dbReference>
<feature type="transmembrane region" description="Helical" evidence="18">
    <location>
        <begin position="86"/>
        <end position="111"/>
    </location>
</feature>
<evidence type="ECO:0000256" key="11">
    <source>
        <dbReference type="ARBA" id="ARBA00022723"/>
    </source>
</evidence>
<evidence type="ECO:0000256" key="13">
    <source>
        <dbReference type="ARBA" id="ARBA00022989"/>
    </source>
</evidence>
<keyword evidence="11 17" id="KW-0479">Metal-binding</keyword>
<evidence type="ECO:0000313" key="19">
    <source>
        <dbReference type="EMBL" id="MBK8525381.1"/>
    </source>
</evidence>
<dbReference type="PANTHER" id="PTHR38689">
    <property type="entry name" value="SUCCINATE DEHYDROGENASE HYDROPHOBIC MEMBRANE ANCHOR SUBUNIT"/>
    <property type="match status" value="1"/>
</dbReference>
<dbReference type="AlphaFoldDB" id="A0A9D7K6W9"/>
<keyword evidence="13 18" id="KW-1133">Transmembrane helix</keyword>
<dbReference type="PANTHER" id="PTHR38689:SF1">
    <property type="entry name" value="SUCCINATE DEHYDROGENASE HYDROPHOBIC MEMBRANE ANCHOR SUBUNIT"/>
    <property type="match status" value="1"/>
</dbReference>
<evidence type="ECO:0000256" key="6">
    <source>
        <dbReference type="ARBA" id="ARBA00022475"/>
    </source>
</evidence>
<keyword evidence="15 18" id="KW-0472">Membrane</keyword>
<dbReference type="GO" id="GO:0006099">
    <property type="term" value="P:tricarboxylic acid cycle"/>
    <property type="evidence" value="ECO:0007669"/>
    <property type="project" value="UniProtKB-KW"/>
</dbReference>
<evidence type="ECO:0000256" key="2">
    <source>
        <dbReference type="ARBA" id="ARBA00004429"/>
    </source>
</evidence>
<dbReference type="EMBL" id="JADJUC010000030">
    <property type="protein sequence ID" value="MBK8525381.1"/>
    <property type="molecule type" value="Genomic_DNA"/>
</dbReference>
<evidence type="ECO:0000256" key="3">
    <source>
        <dbReference type="ARBA" id="ARBA00005163"/>
    </source>
</evidence>
<keyword evidence="8" id="KW-0816">Tricarboxylic acid cycle</keyword>
<feature type="transmembrane region" description="Helical" evidence="18">
    <location>
        <begin position="54"/>
        <end position="74"/>
    </location>
</feature>
<keyword evidence="7" id="KW-0997">Cell inner membrane</keyword>
<comment type="cofactor">
    <cofactor evidence="17">
        <name>heme</name>
        <dbReference type="ChEBI" id="CHEBI:30413"/>
    </cofactor>
    <text evidence="17">The heme is bound between the two transmembrane subunits.</text>
</comment>
<evidence type="ECO:0000256" key="8">
    <source>
        <dbReference type="ARBA" id="ARBA00022532"/>
    </source>
</evidence>
<feature type="binding site" evidence="16">
    <location>
        <position position="77"/>
    </location>
    <ligand>
        <name>a ubiquinone</name>
        <dbReference type="ChEBI" id="CHEBI:16389"/>
    </ligand>
</feature>
<keyword evidence="5" id="KW-0813">Transport</keyword>
<evidence type="ECO:0000256" key="16">
    <source>
        <dbReference type="PIRSR" id="PIRSR000169-1"/>
    </source>
</evidence>
<keyword evidence="10 18" id="KW-0812">Transmembrane</keyword>
<comment type="subcellular location">
    <subcellularLocation>
        <location evidence="2">Cell inner membrane</location>
        <topology evidence="2">Multi-pass membrane protein</topology>
    </subcellularLocation>
</comment>
<feature type="binding site" description="axial binding residue" evidence="17">
    <location>
        <position position="65"/>
    </location>
    <ligand>
        <name>heme</name>
        <dbReference type="ChEBI" id="CHEBI:30413"/>
        <note>ligand shared with second transmembrane subunit</note>
    </ligand>
    <ligandPart>
        <name>Fe</name>
        <dbReference type="ChEBI" id="CHEBI:18248"/>
    </ligandPart>
</feature>
<evidence type="ECO:0000256" key="4">
    <source>
        <dbReference type="ARBA" id="ARBA00019425"/>
    </source>
</evidence>
<evidence type="ECO:0000313" key="20">
    <source>
        <dbReference type="Proteomes" id="UP000886689"/>
    </source>
</evidence>
<gene>
    <name evidence="19" type="primary">sdhD</name>
    <name evidence="19" type="ORF">IPL58_15895</name>
</gene>
<dbReference type="Gene3D" id="1.20.1300.10">
    <property type="entry name" value="Fumarate reductase/succinate dehydrogenase, transmembrane subunit"/>
    <property type="match status" value="1"/>
</dbReference>
<name>A0A9D7K6W9_9PROT</name>
<evidence type="ECO:0000256" key="1">
    <source>
        <dbReference type="ARBA" id="ARBA00004050"/>
    </source>
</evidence>
<organism evidence="19 20">
    <name type="scientific">Candidatus Proximibacter danicus</name>
    <dbReference type="NCBI Taxonomy" id="2954365"/>
    <lineage>
        <taxon>Bacteria</taxon>
        <taxon>Pseudomonadati</taxon>
        <taxon>Pseudomonadota</taxon>
        <taxon>Betaproteobacteria</taxon>
        <taxon>Candidatus Proximibacter</taxon>
    </lineage>
</organism>
<dbReference type="GO" id="GO:0020037">
    <property type="term" value="F:heme binding"/>
    <property type="evidence" value="ECO:0007669"/>
    <property type="project" value="InterPro"/>
</dbReference>
<evidence type="ECO:0000256" key="10">
    <source>
        <dbReference type="ARBA" id="ARBA00022692"/>
    </source>
</evidence>
<comment type="pathway">
    <text evidence="3">Carbohydrate metabolism; tricarboxylic acid cycle.</text>
</comment>
<keyword evidence="14 17" id="KW-0408">Iron</keyword>
<dbReference type="InterPro" id="IPR000701">
    <property type="entry name" value="SuccDH_FuR_B_TM-su"/>
</dbReference>
<dbReference type="Pfam" id="PF01127">
    <property type="entry name" value="Sdh_cyt"/>
    <property type="match status" value="1"/>
</dbReference>
<comment type="caution">
    <text evidence="19">The sequence shown here is derived from an EMBL/GenBank/DDBJ whole genome shotgun (WGS) entry which is preliminary data.</text>
</comment>
<protein>
    <recommendedName>
        <fullName evidence="4">Succinate dehydrogenase hydrophobic membrane anchor subunit</fullName>
    </recommendedName>
</protein>
<proteinExistence type="predicted"/>
<keyword evidence="12" id="KW-0249">Electron transport</keyword>
<evidence type="ECO:0000256" key="15">
    <source>
        <dbReference type="ARBA" id="ARBA00023136"/>
    </source>
</evidence>
<dbReference type="GO" id="GO:0009055">
    <property type="term" value="F:electron transfer activity"/>
    <property type="evidence" value="ECO:0007669"/>
    <property type="project" value="TreeGrafter"/>
</dbReference>
<dbReference type="GO" id="GO:0005886">
    <property type="term" value="C:plasma membrane"/>
    <property type="evidence" value="ECO:0007669"/>
    <property type="project" value="UniProtKB-SubCell"/>
</dbReference>
<comment type="function">
    <text evidence="1">Membrane-anchoring subunit of succinate dehydrogenase (SDH).</text>
</comment>
<evidence type="ECO:0000256" key="12">
    <source>
        <dbReference type="ARBA" id="ARBA00022982"/>
    </source>
</evidence>
<dbReference type="SUPFAM" id="SSF81343">
    <property type="entry name" value="Fumarate reductase respiratory complex transmembrane subunits"/>
    <property type="match status" value="1"/>
</dbReference>
<dbReference type="InterPro" id="IPR034804">
    <property type="entry name" value="SQR/QFR_C/D"/>
</dbReference>
<reference evidence="19" key="1">
    <citation type="submission" date="2020-10" db="EMBL/GenBank/DDBJ databases">
        <title>Connecting structure to function with the recovery of over 1000 high-quality activated sludge metagenome-assembled genomes encoding full-length rRNA genes using long-read sequencing.</title>
        <authorList>
            <person name="Singleton C.M."/>
            <person name="Petriglieri F."/>
            <person name="Kristensen J.M."/>
            <person name="Kirkegaard R.H."/>
            <person name="Michaelsen T.Y."/>
            <person name="Andersen M.H."/>
            <person name="Karst S.M."/>
            <person name="Dueholm M.S."/>
            <person name="Nielsen P.H."/>
            <person name="Albertsen M."/>
        </authorList>
    </citation>
    <scope>NUCLEOTIDE SEQUENCE</scope>
    <source>
        <strain evidence="19">Hirt_18-Q3-R61-65_BATAC.395</strain>
    </source>
</reference>
<dbReference type="PIRSF" id="PIRSF000169">
    <property type="entry name" value="SDH_D"/>
    <property type="match status" value="1"/>
</dbReference>
<keyword evidence="9 17" id="KW-0349">Heme</keyword>
<dbReference type="GO" id="GO:0046872">
    <property type="term" value="F:metal ion binding"/>
    <property type="evidence" value="ECO:0007669"/>
    <property type="project" value="UniProtKB-KW"/>
</dbReference>
<keyword evidence="6" id="KW-1003">Cell membrane</keyword>
<sequence>MRLFSGQRAWLLQRLTAVLLLVACLAGLAALIFTPGFGYAQWKAFFSDGHGATLTVVCYIAICLHAWVGARDIILDYVPATAPRLALLSLVAVLLLATSVRLALLLAAQFMR</sequence>
<evidence type="ECO:0000256" key="7">
    <source>
        <dbReference type="ARBA" id="ARBA00022519"/>
    </source>
</evidence>
<dbReference type="Proteomes" id="UP000886689">
    <property type="component" value="Unassembled WGS sequence"/>
</dbReference>
<evidence type="ECO:0000256" key="18">
    <source>
        <dbReference type="SAM" id="Phobius"/>
    </source>
</evidence>
<dbReference type="NCBIfam" id="TIGR02968">
    <property type="entry name" value="succ_dehyd_anc"/>
    <property type="match status" value="1"/>
</dbReference>
<evidence type="ECO:0000256" key="17">
    <source>
        <dbReference type="PIRSR" id="PIRSR000169-2"/>
    </source>
</evidence>